<feature type="region of interest" description="Disordered" evidence="2">
    <location>
        <begin position="1"/>
        <end position="20"/>
    </location>
</feature>
<evidence type="ECO:0000259" key="3">
    <source>
        <dbReference type="PROSITE" id="PS50222"/>
    </source>
</evidence>
<feature type="compositionally biased region" description="Low complexity" evidence="2">
    <location>
        <begin position="242"/>
        <end position="270"/>
    </location>
</feature>
<dbReference type="InterPro" id="IPR018247">
    <property type="entry name" value="EF_Hand_1_Ca_BS"/>
</dbReference>
<dbReference type="InterPro" id="IPR011992">
    <property type="entry name" value="EF-hand-dom_pair"/>
</dbReference>
<feature type="domain" description="EF-hand" evidence="3">
    <location>
        <begin position="374"/>
        <end position="409"/>
    </location>
</feature>
<keyword evidence="5" id="KW-1185">Reference proteome</keyword>
<dbReference type="PROSITE" id="PS50222">
    <property type="entry name" value="EF_HAND_2"/>
    <property type="match status" value="1"/>
</dbReference>
<dbReference type="Gene3D" id="1.10.238.10">
    <property type="entry name" value="EF-hand"/>
    <property type="match status" value="1"/>
</dbReference>
<evidence type="ECO:0000313" key="5">
    <source>
        <dbReference type="Proteomes" id="UP001244341"/>
    </source>
</evidence>
<dbReference type="PANTHER" id="PTHR14095:SF0">
    <property type="entry name" value="MIP22305P"/>
    <property type="match status" value="1"/>
</dbReference>
<dbReference type="Proteomes" id="UP001244341">
    <property type="component" value="Chromosome 1b"/>
</dbReference>
<dbReference type="Pfam" id="PF13202">
    <property type="entry name" value="EF-hand_5"/>
    <property type="match status" value="1"/>
</dbReference>
<reference evidence="4 5" key="1">
    <citation type="submission" date="2023-05" db="EMBL/GenBank/DDBJ databases">
        <title>A 100% complete, gapless, phased diploid assembly of the Scenedesmus obliquus UTEX 3031 genome.</title>
        <authorList>
            <person name="Biondi T.C."/>
            <person name="Hanschen E.R."/>
            <person name="Kwon T."/>
            <person name="Eng W."/>
            <person name="Kruse C.P.S."/>
            <person name="Koehler S.I."/>
            <person name="Kunde Y."/>
            <person name="Gleasner C.D."/>
            <person name="You Mak K.T."/>
            <person name="Polle J."/>
            <person name="Hovde B.T."/>
            <person name="Starkenburg S.R."/>
        </authorList>
    </citation>
    <scope>NUCLEOTIDE SEQUENCE [LARGE SCALE GENOMIC DNA]</scope>
    <source>
        <strain evidence="4 5">DOE0152z</strain>
    </source>
</reference>
<dbReference type="SUPFAM" id="SSF47473">
    <property type="entry name" value="EF-hand"/>
    <property type="match status" value="1"/>
</dbReference>
<dbReference type="PANTHER" id="PTHR14095">
    <property type="entry name" value="PHOSPHATASE 2A REGULATORY SUBUNIT-RELATED"/>
    <property type="match status" value="1"/>
</dbReference>
<name>A0ABY8TJR9_TETOB</name>
<organism evidence="4 5">
    <name type="scientific">Tetradesmus obliquus</name>
    <name type="common">Green alga</name>
    <name type="synonym">Acutodesmus obliquus</name>
    <dbReference type="NCBI Taxonomy" id="3088"/>
    <lineage>
        <taxon>Eukaryota</taxon>
        <taxon>Viridiplantae</taxon>
        <taxon>Chlorophyta</taxon>
        <taxon>core chlorophytes</taxon>
        <taxon>Chlorophyceae</taxon>
        <taxon>CS clade</taxon>
        <taxon>Sphaeropleales</taxon>
        <taxon>Scenedesmaceae</taxon>
        <taxon>Tetradesmus</taxon>
    </lineage>
</organism>
<sequence>MPVQLERQQRESGLLVKERASFSKSQKCSGPYSGWVEPDSNVAVLSELVTAASARDRATTATPISEACSRRLLRHGERPRSCPGGRVGGTSGVPAGTTSSRRLTNVGSKASEASPGSAQGLGVYCSSLELAVGKKLHGRHGSSSKRASSASSASEQAGSLPAWNPSASKAAGKGSSGSGSQAAGATSATSSTDGAAGEKLSPGTGRAVGLALSLRERVMQLEKRNRALEKKLKSLSVEETAQQQQDNTAQQPQGTCTSAAQQQQQQQRRPAAAQARLQMLHGLLASDYADLEYVLKETERQRREYAARYAFVCLDGDGDGYLSVEQVEGYDLFSCYAPRVLHAAFAAWRWASGFPGFLNIDDFVRFVEYAEDRGSAEAQRFWFSVLDADGDGRLSWQDMRLAYEAVDKSSARYVVSFEDLMNQIRDMVGQQQQPALGFTCAELRASKLGSGVLGLLTNHNNMLLQRSTAEWGRGEYPL</sequence>
<dbReference type="InterPro" id="IPR002048">
    <property type="entry name" value="EF_hand_dom"/>
</dbReference>
<dbReference type="EMBL" id="CP126208">
    <property type="protein sequence ID" value="WIA08672.1"/>
    <property type="molecule type" value="Genomic_DNA"/>
</dbReference>
<feature type="region of interest" description="Disordered" evidence="2">
    <location>
        <begin position="135"/>
        <end position="204"/>
    </location>
</feature>
<feature type="compositionally biased region" description="Low complexity" evidence="2">
    <location>
        <begin position="144"/>
        <end position="159"/>
    </location>
</feature>
<dbReference type="PROSITE" id="PS00018">
    <property type="entry name" value="EF_HAND_1"/>
    <property type="match status" value="1"/>
</dbReference>
<accession>A0ABY8TJR9</accession>
<gene>
    <name evidence="4" type="ORF">OEZ85_008099</name>
</gene>
<evidence type="ECO:0000256" key="1">
    <source>
        <dbReference type="ARBA" id="ARBA00022837"/>
    </source>
</evidence>
<evidence type="ECO:0000313" key="4">
    <source>
        <dbReference type="EMBL" id="WIA08672.1"/>
    </source>
</evidence>
<proteinExistence type="predicted"/>
<feature type="compositionally biased region" description="Low complexity" evidence="2">
    <location>
        <begin position="166"/>
        <end position="197"/>
    </location>
</feature>
<keyword evidence="1" id="KW-0106">Calcium</keyword>
<feature type="region of interest" description="Disordered" evidence="2">
    <location>
        <begin position="70"/>
        <end position="118"/>
    </location>
</feature>
<evidence type="ECO:0000256" key="2">
    <source>
        <dbReference type="SAM" id="MobiDB-lite"/>
    </source>
</evidence>
<protein>
    <recommendedName>
        <fullName evidence="3">EF-hand domain-containing protein</fullName>
    </recommendedName>
</protein>
<feature type="region of interest" description="Disordered" evidence="2">
    <location>
        <begin position="239"/>
        <end position="270"/>
    </location>
</feature>
<feature type="compositionally biased region" description="Polar residues" evidence="2">
    <location>
        <begin position="96"/>
        <end position="108"/>
    </location>
</feature>